<dbReference type="Proteomes" id="UP001151002">
    <property type="component" value="Unassembled WGS sequence"/>
</dbReference>
<dbReference type="RefSeq" id="WP_267560626.1">
    <property type="nucleotide sequence ID" value="NZ_JAPNTZ010000001.1"/>
</dbReference>
<reference evidence="3" key="1">
    <citation type="submission" date="2022-11" db="EMBL/GenBank/DDBJ databases">
        <authorList>
            <person name="Somphong A."/>
            <person name="Phongsopitanun W."/>
        </authorList>
    </citation>
    <scope>NUCLEOTIDE SEQUENCE</scope>
    <source>
        <strain evidence="3">Pm04-4</strain>
    </source>
</reference>
<dbReference type="EMBL" id="JAPNTZ010000001">
    <property type="protein sequence ID" value="MCY1136847.1"/>
    <property type="molecule type" value="Genomic_DNA"/>
</dbReference>
<organism evidence="3 4">
    <name type="scientific">Paractinoplanes pyxinae</name>
    <dbReference type="NCBI Taxonomy" id="2997416"/>
    <lineage>
        <taxon>Bacteria</taxon>
        <taxon>Bacillati</taxon>
        <taxon>Actinomycetota</taxon>
        <taxon>Actinomycetes</taxon>
        <taxon>Micromonosporales</taxon>
        <taxon>Micromonosporaceae</taxon>
        <taxon>Paractinoplanes</taxon>
    </lineage>
</organism>
<keyword evidence="2" id="KW-1133">Transmembrane helix</keyword>
<evidence type="ECO:0000256" key="1">
    <source>
        <dbReference type="SAM" id="MobiDB-lite"/>
    </source>
</evidence>
<evidence type="ECO:0000256" key="2">
    <source>
        <dbReference type="SAM" id="Phobius"/>
    </source>
</evidence>
<proteinExistence type="predicted"/>
<feature type="transmembrane region" description="Helical" evidence="2">
    <location>
        <begin position="21"/>
        <end position="42"/>
    </location>
</feature>
<accession>A0ABT4ARN1</accession>
<evidence type="ECO:0000313" key="3">
    <source>
        <dbReference type="EMBL" id="MCY1136847.1"/>
    </source>
</evidence>
<feature type="region of interest" description="Disordered" evidence="1">
    <location>
        <begin position="52"/>
        <end position="72"/>
    </location>
</feature>
<comment type="caution">
    <text evidence="3">The sequence shown here is derived from an EMBL/GenBank/DDBJ whole genome shotgun (WGS) entry which is preliminary data.</text>
</comment>
<gene>
    <name evidence="3" type="ORF">OWR29_02475</name>
</gene>
<evidence type="ECO:0000313" key="4">
    <source>
        <dbReference type="Proteomes" id="UP001151002"/>
    </source>
</evidence>
<keyword evidence="2" id="KW-0812">Transmembrane</keyword>
<name>A0ABT4ARN1_9ACTN</name>
<sequence length="72" mass="7594">MNTRLSNAYDALRGRPPRPDYGLLIVFPLLAASVGALIGIGVDQLVVRLVSQRDSSRPAGRTPATGPALIPN</sequence>
<keyword evidence="4" id="KW-1185">Reference proteome</keyword>
<protein>
    <submittedName>
        <fullName evidence="3">Uncharacterized protein</fullName>
    </submittedName>
</protein>
<keyword evidence="2" id="KW-0472">Membrane</keyword>